<dbReference type="Proteomes" id="UP001549366">
    <property type="component" value="Unassembled WGS sequence"/>
</dbReference>
<organism evidence="1 2">
    <name type="scientific">Endozoicomonas lisbonensis</name>
    <dbReference type="NCBI Taxonomy" id="3120522"/>
    <lineage>
        <taxon>Bacteria</taxon>
        <taxon>Pseudomonadati</taxon>
        <taxon>Pseudomonadota</taxon>
        <taxon>Gammaproteobacteria</taxon>
        <taxon>Oceanospirillales</taxon>
        <taxon>Endozoicomonadaceae</taxon>
        <taxon>Endozoicomonas</taxon>
    </lineage>
</organism>
<comment type="caution">
    <text evidence="1">The sequence shown here is derived from an EMBL/GenBank/DDBJ whole genome shotgun (WGS) entry which is preliminary data.</text>
</comment>
<evidence type="ECO:0000313" key="1">
    <source>
        <dbReference type="EMBL" id="MET4758450.1"/>
    </source>
</evidence>
<proteinExistence type="predicted"/>
<protein>
    <submittedName>
        <fullName evidence="1">Uncharacterized protein</fullName>
    </submittedName>
</protein>
<dbReference type="EMBL" id="JBEWTB010000002">
    <property type="protein sequence ID" value="MET4758450.1"/>
    <property type="molecule type" value="Genomic_DNA"/>
</dbReference>
<evidence type="ECO:0000313" key="2">
    <source>
        <dbReference type="Proteomes" id="UP001549366"/>
    </source>
</evidence>
<name>A0ABV2SL05_9GAMM</name>
<keyword evidence="2" id="KW-1185">Reference proteome</keyword>
<accession>A0ABV2SL05</accession>
<sequence>MKRTLPILFSLLRTITLTCIMVPLSLYAEEHPEKFGLYIKSGNGNLQRIGSVETQLTDKKDGKSKRQTRKTQIMINKGWRWIANQGYTDYLQYLKYRNKMTWFESPSLFFHANSSYEASLIDFSSETYEVGATHFSLRYSYPANQHLGSAGQSYIYTYMMWEDSHLPLCLVEAPEAGSQTELTGAMMELDEGYDSLGSSEDLGATALDPGSAGVTNAKLSMINFYYLYGGHESLGAWYFNHYFDESNPDLSSDTGSDTGSEIPKTVFVDIWSLFEYRTIIHQLITDNQYSVFLVTPLLGTNPVMLANTESAEQGGSFVFNLLSSIRAPDGGRFQAGRVELVASTSSMLDRVRMVFTTDVEVEINLVREPGDEAFSAEVTQLPELTLTEQGFPPVDHLQCEEYLDDTPTDLPVPEWETLEMQGTNWWFLFNDGDNGTKP</sequence>
<reference evidence="1 2" key="1">
    <citation type="submission" date="2024-06" db="EMBL/GenBank/DDBJ databases">
        <title>Genomic Encyclopedia of Type Strains, Phase V (KMG-V): Genome sequencing to study the core and pangenomes of soil and plant-associated prokaryotes.</title>
        <authorList>
            <person name="Whitman W."/>
        </authorList>
    </citation>
    <scope>NUCLEOTIDE SEQUENCE [LARGE SCALE GENOMIC DNA]</scope>
    <source>
        <strain evidence="1 2">NE40</strain>
    </source>
</reference>
<gene>
    <name evidence="1" type="ORF">V5J35_003642</name>
</gene>